<gene>
    <name evidence="1" type="ORF">LPLAT_LOCUS3781</name>
</gene>
<organism evidence="1 2">
    <name type="scientific">Lasius platythorax</name>
    <dbReference type="NCBI Taxonomy" id="488582"/>
    <lineage>
        <taxon>Eukaryota</taxon>
        <taxon>Metazoa</taxon>
        <taxon>Ecdysozoa</taxon>
        <taxon>Arthropoda</taxon>
        <taxon>Hexapoda</taxon>
        <taxon>Insecta</taxon>
        <taxon>Pterygota</taxon>
        <taxon>Neoptera</taxon>
        <taxon>Endopterygota</taxon>
        <taxon>Hymenoptera</taxon>
        <taxon>Apocrita</taxon>
        <taxon>Aculeata</taxon>
        <taxon>Formicoidea</taxon>
        <taxon>Formicidae</taxon>
        <taxon>Formicinae</taxon>
        <taxon>Lasius</taxon>
        <taxon>Lasius</taxon>
    </lineage>
</organism>
<protein>
    <submittedName>
        <fullName evidence="1">Uncharacterized protein</fullName>
    </submittedName>
</protein>
<proteinExistence type="predicted"/>
<dbReference type="Proteomes" id="UP001497644">
    <property type="component" value="Chromosome 13"/>
</dbReference>
<accession>A0AAV2ND38</accession>
<evidence type="ECO:0000313" key="1">
    <source>
        <dbReference type="EMBL" id="CAL1677825.1"/>
    </source>
</evidence>
<sequence>MCRGRCGKRGEVKVVGNGSLHGGRKLFGRGGCFGRTPKSVKAHFSTPVESPERHFAELACQISERVSPPRVSL</sequence>
<keyword evidence="2" id="KW-1185">Reference proteome</keyword>
<reference evidence="1" key="1">
    <citation type="submission" date="2024-04" db="EMBL/GenBank/DDBJ databases">
        <authorList>
            <consortium name="Molecular Ecology Group"/>
        </authorList>
    </citation>
    <scope>NUCLEOTIDE SEQUENCE</scope>
</reference>
<dbReference type="AlphaFoldDB" id="A0AAV2ND38"/>
<evidence type="ECO:0000313" key="2">
    <source>
        <dbReference type="Proteomes" id="UP001497644"/>
    </source>
</evidence>
<name>A0AAV2ND38_9HYME</name>
<dbReference type="EMBL" id="OZ034836">
    <property type="protein sequence ID" value="CAL1677825.1"/>
    <property type="molecule type" value="Genomic_DNA"/>
</dbReference>